<dbReference type="InterPro" id="IPR001647">
    <property type="entry name" value="HTH_TetR"/>
</dbReference>
<proteinExistence type="predicted"/>
<keyword evidence="1" id="KW-0805">Transcription regulation</keyword>
<dbReference type="PANTHER" id="PTHR30055">
    <property type="entry name" value="HTH-TYPE TRANSCRIPTIONAL REGULATOR RUTR"/>
    <property type="match status" value="1"/>
</dbReference>
<accession>A0A1G6NU86</accession>
<protein>
    <submittedName>
        <fullName evidence="4">DNA-binding transcriptional regulator, AcrR family</fullName>
    </submittedName>
</protein>
<name>A0A1G6NU86_9ACTN</name>
<dbReference type="Pfam" id="PF16859">
    <property type="entry name" value="TetR_C_11"/>
    <property type="match status" value="1"/>
</dbReference>
<dbReference type="GO" id="GO:0003700">
    <property type="term" value="F:DNA-binding transcription factor activity"/>
    <property type="evidence" value="ECO:0007669"/>
    <property type="project" value="TreeGrafter"/>
</dbReference>
<dbReference type="Pfam" id="PF00440">
    <property type="entry name" value="TetR_N"/>
    <property type="match status" value="1"/>
</dbReference>
<dbReference type="Proteomes" id="UP000199034">
    <property type="component" value="Unassembled WGS sequence"/>
</dbReference>
<dbReference type="Gene3D" id="1.10.10.60">
    <property type="entry name" value="Homeodomain-like"/>
    <property type="match status" value="1"/>
</dbReference>
<keyword evidence="3" id="KW-0804">Transcription</keyword>
<sequence length="206" mass="22120">MTPTEAAVQRPRVEGDRELEILAATLAVLADVGYDRLTMDAVATRAKASKATLYRRWTNKVSLVIDALVHSKGPHEVPDTGSLQGDLEAVFCGMGGLVDPETVATFGAVVTALTRDPAFAEAFRRDVLGPKIEASRLIWQRAAERGELRDGLDLDLFEPALAGIVLHRVFIMGETPDPGLITRVIEQIIVPSASRPAPSQQAGTPS</sequence>
<evidence type="ECO:0000256" key="2">
    <source>
        <dbReference type="ARBA" id="ARBA00023125"/>
    </source>
</evidence>
<dbReference type="SUPFAM" id="SSF48498">
    <property type="entry name" value="Tetracyclin repressor-like, C-terminal domain"/>
    <property type="match status" value="1"/>
</dbReference>
<dbReference type="InterPro" id="IPR009057">
    <property type="entry name" value="Homeodomain-like_sf"/>
</dbReference>
<dbReference type="InterPro" id="IPR023772">
    <property type="entry name" value="DNA-bd_HTH_TetR-type_CS"/>
</dbReference>
<dbReference type="RefSeq" id="WP_090853202.1">
    <property type="nucleotide sequence ID" value="NZ_FMZM01000003.1"/>
</dbReference>
<dbReference type="OrthoDB" id="9796019at2"/>
<keyword evidence="2 4" id="KW-0238">DNA-binding</keyword>
<dbReference type="PANTHER" id="PTHR30055:SF148">
    <property type="entry name" value="TETR-FAMILY TRANSCRIPTIONAL REGULATOR"/>
    <property type="match status" value="1"/>
</dbReference>
<dbReference type="InterPro" id="IPR036271">
    <property type="entry name" value="Tet_transcr_reg_TetR-rel_C_sf"/>
</dbReference>
<evidence type="ECO:0000313" key="5">
    <source>
        <dbReference type="Proteomes" id="UP000199034"/>
    </source>
</evidence>
<dbReference type="AlphaFoldDB" id="A0A1G6NU86"/>
<dbReference type="SUPFAM" id="SSF46689">
    <property type="entry name" value="Homeodomain-like"/>
    <property type="match status" value="1"/>
</dbReference>
<evidence type="ECO:0000256" key="1">
    <source>
        <dbReference type="ARBA" id="ARBA00023015"/>
    </source>
</evidence>
<dbReference type="InterPro" id="IPR050109">
    <property type="entry name" value="HTH-type_TetR-like_transc_reg"/>
</dbReference>
<gene>
    <name evidence="4" type="ORF">SAMN05421872_103374</name>
</gene>
<reference evidence="4 5" key="1">
    <citation type="submission" date="2016-10" db="EMBL/GenBank/DDBJ databases">
        <authorList>
            <person name="de Groot N.N."/>
        </authorList>
    </citation>
    <scope>NUCLEOTIDE SEQUENCE [LARGE SCALE GENOMIC DNA]</scope>
    <source>
        <strain evidence="4 5">CGMCC 4.6858</strain>
    </source>
</reference>
<dbReference type="EMBL" id="FMZM01000003">
    <property type="protein sequence ID" value="SDC71338.1"/>
    <property type="molecule type" value="Genomic_DNA"/>
</dbReference>
<evidence type="ECO:0000256" key="3">
    <source>
        <dbReference type="ARBA" id="ARBA00023163"/>
    </source>
</evidence>
<dbReference type="PROSITE" id="PS50977">
    <property type="entry name" value="HTH_TETR_2"/>
    <property type="match status" value="1"/>
</dbReference>
<dbReference type="Gene3D" id="1.10.357.10">
    <property type="entry name" value="Tetracycline Repressor, domain 2"/>
    <property type="match status" value="1"/>
</dbReference>
<dbReference type="PROSITE" id="PS01081">
    <property type="entry name" value="HTH_TETR_1"/>
    <property type="match status" value="1"/>
</dbReference>
<evidence type="ECO:0000313" key="4">
    <source>
        <dbReference type="EMBL" id="SDC71338.1"/>
    </source>
</evidence>
<organism evidence="4 5">
    <name type="scientific">Nocardioides lianchengensis</name>
    <dbReference type="NCBI Taxonomy" id="1045774"/>
    <lineage>
        <taxon>Bacteria</taxon>
        <taxon>Bacillati</taxon>
        <taxon>Actinomycetota</taxon>
        <taxon>Actinomycetes</taxon>
        <taxon>Propionibacteriales</taxon>
        <taxon>Nocardioidaceae</taxon>
        <taxon>Nocardioides</taxon>
    </lineage>
</organism>
<dbReference type="GO" id="GO:0000976">
    <property type="term" value="F:transcription cis-regulatory region binding"/>
    <property type="evidence" value="ECO:0007669"/>
    <property type="project" value="TreeGrafter"/>
</dbReference>
<keyword evidence="5" id="KW-1185">Reference proteome</keyword>
<dbReference type="STRING" id="1045774.SAMN05421872_103374"/>
<dbReference type="PRINTS" id="PR00455">
    <property type="entry name" value="HTHTETR"/>
</dbReference>
<dbReference type="InterPro" id="IPR011075">
    <property type="entry name" value="TetR_C"/>
</dbReference>